<dbReference type="Pfam" id="PF08548">
    <property type="entry name" value="Peptidase_M10_C"/>
    <property type="match status" value="1"/>
</dbReference>
<dbReference type="GO" id="GO:0005509">
    <property type="term" value="F:calcium ion binding"/>
    <property type="evidence" value="ECO:0007669"/>
    <property type="project" value="InterPro"/>
</dbReference>
<accession>A0A2T5JTS5</accession>
<dbReference type="PRINTS" id="PR00313">
    <property type="entry name" value="CABNDNGRPT"/>
</dbReference>
<comment type="subcellular location">
    <subcellularLocation>
        <location evidence="2">Secreted</location>
    </subcellularLocation>
</comment>
<feature type="compositionally biased region" description="Basic and acidic residues" evidence="6">
    <location>
        <begin position="44"/>
        <end position="54"/>
    </location>
</feature>
<dbReference type="AlphaFoldDB" id="A0A2T5JTS5"/>
<dbReference type="GO" id="GO:0008237">
    <property type="term" value="F:metallopeptidase activity"/>
    <property type="evidence" value="ECO:0007669"/>
    <property type="project" value="InterPro"/>
</dbReference>
<feature type="region of interest" description="Disordered" evidence="6">
    <location>
        <begin position="34"/>
        <end position="74"/>
    </location>
</feature>
<protein>
    <submittedName>
        <fullName evidence="8">Serralysin</fullName>
    </submittedName>
</protein>
<evidence type="ECO:0000313" key="9">
    <source>
        <dbReference type="Proteomes" id="UP000244060"/>
    </source>
</evidence>
<name>A0A2T5JTS5_9RHOB</name>
<reference evidence="8 9" key="1">
    <citation type="submission" date="2018-04" db="EMBL/GenBank/DDBJ databases">
        <title>Genomic Encyclopedia of Type Strains, Phase III (KMG-III): the genomes of soil and plant-associated and newly described type strains.</title>
        <authorList>
            <person name="Whitman W."/>
        </authorList>
    </citation>
    <scope>NUCLEOTIDE SEQUENCE [LARGE SCALE GENOMIC DNA]</scope>
    <source>
        <strain evidence="8 9">KA25</strain>
    </source>
</reference>
<comment type="cofactor">
    <cofactor evidence="1">
        <name>Ca(2+)</name>
        <dbReference type="ChEBI" id="CHEBI:29108"/>
    </cofactor>
</comment>
<dbReference type="Pfam" id="PF00353">
    <property type="entry name" value="HemolysinCabind"/>
    <property type="match status" value="2"/>
</dbReference>
<dbReference type="EMBL" id="QAOT01000021">
    <property type="protein sequence ID" value="PTR13570.1"/>
    <property type="molecule type" value="Genomic_DNA"/>
</dbReference>
<evidence type="ECO:0000256" key="4">
    <source>
        <dbReference type="ARBA" id="ARBA00022525"/>
    </source>
</evidence>
<dbReference type="CDD" id="cd04277">
    <property type="entry name" value="ZnMc_serralysin_like"/>
    <property type="match status" value="1"/>
</dbReference>
<dbReference type="InterPro" id="IPR034033">
    <property type="entry name" value="Serralysin-like"/>
</dbReference>
<evidence type="ECO:0000313" key="8">
    <source>
        <dbReference type="EMBL" id="PTR13570.1"/>
    </source>
</evidence>
<dbReference type="InterPro" id="IPR024079">
    <property type="entry name" value="MetalloPept_cat_dom_sf"/>
</dbReference>
<proteinExistence type="inferred from homology"/>
<keyword evidence="4" id="KW-0964">Secreted</keyword>
<dbReference type="Proteomes" id="UP000244060">
    <property type="component" value="Unassembled WGS sequence"/>
</dbReference>
<dbReference type="InterPro" id="IPR011049">
    <property type="entry name" value="Serralysin-like_metalloprot_C"/>
</dbReference>
<dbReference type="GO" id="GO:0005615">
    <property type="term" value="C:extracellular space"/>
    <property type="evidence" value="ECO:0007669"/>
    <property type="project" value="InterPro"/>
</dbReference>
<dbReference type="Gene3D" id="2.150.10.10">
    <property type="entry name" value="Serralysin-like metalloprotease, C-terminal"/>
    <property type="match status" value="1"/>
</dbReference>
<organism evidence="8 9">
    <name type="scientific">Cereibacter azotoformans</name>
    <dbReference type="NCBI Taxonomy" id="43057"/>
    <lineage>
        <taxon>Bacteria</taxon>
        <taxon>Pseudomonadati</taxon>
        <taxon>Pseudomonadota</taxon>
        <taxon>Alphaproteobacteria</taxon>
        <taxon>Rhodobacterales</taxon>
        <taxon>Paracoccaceae</taxon>
        <taxon>Cereibacter</taxon>
    </lineage>
</organism>
<dbReference type="RefSeq" id="WP_108222277.1">
    <property type="nucleotide sequence ID" value="NZ_CP090021.1"/>
</dbReference>
<evidence type="ECO:0000259" key="7">
    <source>
        <dbReference type="SMART" id="SM00235"/>
    </source>
</evidence>
<dbReference type="GO" id="GO:0006508">
    <property type="term" value="P:proteolysis"/>
    <property type="evidence" value="ECO:0007669"/>
    <property type="project" value="InterPro"/>
</dbReference>
<keyword evidence="9" id="KW-1185">Reference proteome</keyword>
<dbReference type="SMART" id="SM00235">
    <property type="entry name" value="ZnMc"/>
    <property type="match status" value="1"/>
</dbReference>
<comment type="similarity">
    <text evidence="3">Belongs to the peptidase M10B family.</text>
</comment>
<dbReference type="InterPro" id="IPR006026">
    <property type="entry name" value="Peptidase_Metallo"/>
</dbReference>
<sequence length="614" mass="63968">MNLSSLFPWAVGPADWPKAVAATVSRYLVPSADEGPELLWPAGKPDRAGDRGGPDLKAVAAPGPEEDGPEGRSHEARVFDRGLFSGPADEASASPDSEPAAISVQRDEAFAFTLGPSATSGTSFAPSFGSVQQIATQLVSGYWQWKGAPARAYDVKPGDTLNVDFSGLTADGKRLATLALQSWSDVTGIRFNTNPARLATVHITMDDVEPGASTSTTYMGSKILKSHVNIGTKWLSDYGTDVNSYSLQTYIHELGHALGLGHPGNYNGWANYGTDNLFLNDSWQATVMSYFSQTENTTIKADRAFVVTPMIADIVAVQMIYGTPSGLRAGNTTYGDNSNAGGMYDRIASLPGREVAWTIYDQGGRDILDLRSATAAQVIDLRPGSVSNVYGAVGNLSIAQGTVIEVARGGKGNDVIIGNSAHNDLSGGGGSDTLRGGAGNDIYRVDGGDRVIELAGNGIDRVISSASFQLGAHVENLTLTGNRAINGTGNDLANVIVGNGAANVLTGRGGADSFVFSTALGGGNVDRITDFNVVDDTIRLDDAIFRALAPGRLAGSAFSANAAGRAKDATDRIIYETDTGSLWYDADGTGGAAPIRFAVLAPGLSVTAADFLVI</sequence>
<evidence type="ECO:0000256" key="3">
    <source>
        <dbReference type="ARBA" id="ARBA00009490"/>
    </source>
</evidence>
<evidence type="ECO:0000256" key="6">
    <source>
        <dbReference type="SAM" id="MobiDB-lite"/>
    </source>
</evidence>
<dbReference type="SUPFAM" id="SSF51120">
    <property type="entry name" value="beta-Roll"/>
    <property type="match status" value="2"/>
</dbReference>
<evidence type="ECO:0000256" key="2">
    <source>
        <dbReference type="ARBA" id="ARBA00004613"/>
    </source>
</evidence>
<dbReference type="SUPFAM" id="SSF55486">
    <property type="entry name" value="Metalloproteases ('zincins'), catalytic domain"/>
    <property type="match status" value="1"/>
</dbReference>
<dbReference type="InterPro" id="IPR013858">
    <property type="entry name" value="Peptidase_M10B_C"/>
</dbReference>
<feature type="domain" description="Peptidase metallopeptidase" evidence="7">
    <location>
        <begin position="149"/>
        <end position="293"/>
    </location>
</feature>
<keyword evidence="5" id="KW-0677">Repeat</keyword>
<dbReference type="OrthoDB" id="733404at2"/>
<dbReference type="Gene3D" id="3.40.390.10">
    <property type="entry name" value="Collagenase (Catalytic Domain)"/>
    <property type="match status" value="1"/>
</dbReference>
<comment type="caution">
    <text evidence="8">The sequence shown here is derived from an EMBL/GenBank/DDBJ whole genome shotgun (WGS) entry which is preliminary data.</text>
</comment>
<dbReference type="GO" id="GO:0008270">
    <property type="term" value="F:zinc ion binding"/>
    <property type="evidence" value="ECO:0007669"/>
    <property type="project" value="InterPro"/>
</dbReference>
<dbReference type="InterPro" id="IPR001343">
    <property type="entry name" value="Hemolysn_Ca-bd"/>
</dbReference>
<gene>
    <name evidence="8" type="ORF">C8J28_12161</name>
</gene>
<evidence type="ECO:0000256" key="1">
    <source>
        <dbReference type="ARBA" id="ARBA00001913"/>
    </source>
</evidence>
<evidence type="ECO:0000256" key="5">
    <source>
        <dbReference type="ARBA" id="ARBA00022737"/>
    </source>
</evidence>